<dbReference type="AlphaFoldDB" id="A0A174J6N9"/>
<protein>
    <submittedName>
        <fullName evidence="2">Uncharacterized protein</fullName>
    </submittedName>
</protein>
<feature type="transmembrane region" description="Helical" evidence="1">
    <location>
        <begin position="18"/>
        <end position="39"/>
    </location>
</feature>
<gene>
    <name evidence="2" type="ORF">ERS852407_04508</name>
</gene>
<organism evidence="2 3">
    <name type="scientific">Hungatella hathewayi</name>
    <dbReference type="NCBI Taxonomy" id="154046"/>
    <lineage>
        <taxon>Bacteria</taxon>
        <taxon>Bacillati</taxon>
        <taxon>Bacillota</taxon>
        <taxon>Clostridia</taxon>
        <taxon>Lachnospirales</taxon>
        <taxon>Lachnospiraceae</taxon>
        <taxon>Hungatella</taxon>
    </lineage>
</organism>
<dbReference type="Proteomes" id="UP000095651">
    <property type="component" value="Unassembled WGS sequence"/>
</dbReference>
<evidence type="ECO:0000256" key="1">
    <source>
        <dbReference type="SAM" id="Phobius"/>
    </source>
</evidence>
<evidence type="ECO:0000313" key="2">
    <source>
        <dbReference type="EMBL" id="CUO95374.1"/>
    </source>
</evidence>
<sequence>MDNFSVYLTRTFRLNYSVFPNSCFLSQFTIIINSFYMFINCWNTYIIKYCHHFLC</sequence>
<accession>A0A174J6N9</accession>
<keyword evidence="1" id="KW-1133">Transmembrane helix</keyword>
<keyword evidence="1" id="KW-0812">Transmembrane</keyword>
<reference evidence="2 3" key="1">
    <citation type="submission" date="2015-09" db="EMBL/GenBank/DDBJ databases">
        <authorList>
            <consortium name="Pathogen Informatics"/>
        </authorList>
    </citation>
    <scope>NUCLEOTIDE SEQUENCE [LARGE SCALE GENOMIC DNA]</scope>
    <source>
        <strain evidence="2 3">2789STDY5608850</strain>
    </source>
</reference>
<evidence type="ECO:0000313" key="3">
    <source>
        <dbReference type="Proteomes" id="UP000095651"/>
    </source>
</evidence>
<name>A0A174J6N9_9FIRM</name>
<keyword evidence="1" id="KW-0472">Membrane</keyword>
<proteinExistence type="predicted"/>
<dbReference type="EMBL" id="CYZE01000015">
    <property type="protein sequence ID" value="CUO95374.1"/>
    <property type="molecule type" value="Genomic_DNA"/>
</dbReference>